<proteinExistence type="inferred from homology"/>
<gene>
    <name evidence="8" type="primary">hslU</name>
    <name evidence="8" type="ORF">KS4_20370</name>
</gene>
<evidence type="ECO:0000256" key="2">
    <source>
        <dbReference type="ARBA" id="ARBA00022741"/>
    </source>
</evidence>
<dbReference type="Proteomes" id="UP000317369">
    <property type="component" value="Chromosome"/>
</dbReference>
<accession>A0A517YUT2</accession>
<dbReference type="GO" id="GO:0005524">
    <property type="term" value="F:ATP binding"/>
    <property type="evidence" value="ECO:0007669"/>
    <property type="project" value="UniProtKB-KW"/>
</dbReference>
<evidence type="ECO:0000313" key="9">
    <source>
        <dbReference type="Proteomes" id="UP000317369"/>
    </source>
</evidence>
<keyword evidence="4" id="KW-0143">Chaperone</keyword>
<dbReference type="OrthoDB" id="9804062at2"/>
<dbReference type="InterPro" id="IPR003959">
    <property type="entry name" value="ATPase_AAA_core"/>
</dbReference>
<keyword evidence="8" id="KW-0378">Hydrolase</keyword>
<dbReference type="SMART" id="SM01086">
    <property type="entry name" value="ClpB_D2-small"/>
    <property type="match status" value="1"/>
</dbReference>
<dbReference type="SMART" id="SM00382">
    <property type="entry name" value="AAA"/>
    <property type="match status" value="1"/>
</dbReference>
<dbReference type="Pfam" id="PF00004">
    <property type="entry name" value="AAA"/>
    <property type="match status" value="1"/>
</dbReference>
<dbReference type="CDD" id="cd19498">
    <property type="entry name" value="RecA-like_HslU"/>
    <property type="match status" value="1"/>
</dbReference>
<comment type="similarity">
    <text evidence="1">Belongs to the ClpX chaperone family. HslU subfamily.</text>
</comment>
<dbReference type="NCBIfam" id="TIGR00390">
    <property type="entry name" value="hslU"/>
    <property type="match status" value="1"/>
</dbReference>
<evidence type="ECO:0000313" key="8">
    <source>
        <dbReference type="EMBL" id="QDU33977.1"/>
    </source>
</evidence>
<dbReference type="PANTHER" id="PTHR48102">
    <property type="entry name" value="ATP-DEPENDENT CLP PROTEASE ATP-BINDING SUBUNIT CLPX-LIKE, MITOCHONDRIAL-RELATED"/>
    <property type="match status" value="1"/>
</dbReference>
<dbReference type="NCBIfam" id="NF003544">
    <property type="entry name" value="PRK05201.1"/>
    <property type="match status" value="1"/>
</dbReference>
<dbReference type="SUPFAM" id="SSF52540">
    <property type="entry name" value="P-loop containing nucleoside triphosphate hydrolases"/>
    <property type="match status" value="1"/>
</dbReference>
<evidence type="ECO:0000259" key="6">
    <source>
        <dbReference type="SMART" id="SM00382"/>
    </source>
</evidence>
<sequence length="457" mass="50807">MINLTPKQIVSELDKYIVGQDDAKRSVAIAIRNRWRRQQLDPEIAHDISPKNIIMSGPTGVGKTEIARRLATLTDAPFIKVEASKFTEVGYHGRDVESMIRDLLDQAISMTRSNQSELVSKQAAEIANEKLVDLLLPGSHTNEPTPDNQSYVESHESEERKNRIRERLMGQLKSGALDDKEVEIHIKQKPQTSFMLSNMGLDQMDPDLSNMFEKMMPENRKNQKLTVKEAREVLIAQETDKLVDQGKITSEAIEMTESSGIIFLDEIDKIAATQTKGGGSPDVSRQGVQRDLLPIVEGSAVNTKHGIVHTDHILFIAAGAFHTATVNDLMPELQGRFPIRVELSSLGKDDFVCILKEPKNALTKQQKDLLAVEGLDVNFTDDGIDAIADLAADANAKLENIGARRLMTIIEKVFEDINFDAPEIADTSNAKTVITGEFVRKQLDEVTNDLDLSRFVL</sequence>
<protein>
    <submittedName>
        <fullName evidence="8">ATP-dependent protease ATPase subunit HslU</fullName>
    </submittedName>
</protein>
<evidence type="ECO:0000256" key="5">
    <source>
        <dbReference type="SAM" id="MobiDB-lite"/>
    </source>
</evidence>
<keyword evidence="9" id="KW-1185">Reference proteome</keyword>
<keyword evidence="2" id="KW-0547">Nucleotide-binding</keyword>
<evidence type="ECO:0000256" key="4">
    <source>
        <dbReference type="ARBA" id="ARBA00023186"/>
    </source>
</evidence>
<dbReference type="Pfam" id="PF07724">
    <property type="entry name" value="AAA_2"/>
    <property type="match status" value="1"/>
</dbReference>
<dbReference type="GO" id="GO:0051603">
    <property type="term" value="P:proteolysis involved in protein catabolic process"/>
    <property type="evidence" value="ECO:0007669"/>
    <property type="project" value="TreeGrafter"/>
</dbReference>
<dbReference type="PANTHER" id="PTHR48102:SF3">
    <property type="entry name" value="ATP-DEPENDENT PROTEASE ATPASE SUBUNIT HSLU"/>
    <property type="match status" value="1"/>
</dbReference>
<dbReference type="FunFam" id="3.40.50.300:FF:000220">
    <property type="entry name" value="ATP-dependent protease ATPase subunit HslU"/>
    <property type="match status" value="1"/>
</dbReference>
<dbReference type="InterPro" id="IPR004491">
    <property type="entry name" value="HslU"/>
</dbReference>
<dbReference type="RefSeq" id="WP_145077457.1">
    <property type="nucleotide sequence ID" value="NZ_CP036425.1"/>
</dbReference>
<dbReference type="Gene3D" id="3.40.50.300">
    <property type="entry name" value="P-loop containing nucleotide triphosphate hydrolases"/>
    <property type="match status" value="2"/>
</dbReference>
<evidence type="ECO:0000259" key="7">
    <source>
        <dbReference type="SMART" id="SM01086"/>
    </source>
</evidence>
<dbReference type="KEGG" id="pcor:KS4_20370"/>
<feature type="compositionally biased region" description="Polar residues" evidence="5">
    <location>
        <begin position="139"/>
        <end position="152"/>
    </location>
</feature>
<dbReference type="InterPro" id="IPR027417">
    <property type="entry name" value="P-loop_NTPase"/>
</dbReference>
<name>A0A517YUT2_9BACT</name>
<evidence type="ECO:0000256" key="1">
    <source>
        <dbReference type="ARBA" id="ARBA00009771"/>
    </source>
</evidence>
<dbReference type="EMBL" id="CP036425">
    <property type="protein sequence ID" value="QDU33977.1"/>
    <property type="molecule type" value="Genomic_DNA"/>
</dbReference>
<feature type="region of interest" description="Disordered" evidence="5">
    <location>
        <begin position="138"/>
        <end position="161"/>
    </location>
</feature>
<dbReference type="GO" id="GO:0016887">
    <property type="term" value="F:ATP hydrolysis activity"/>
    <property type="evidence" value="ECO:0007669"/>
    <property type="project" value="InterPro"/>
</dbReference>
<dbReference type="InterPro" id="IPR003593">
    <property type="entry name" value="AAA+_ATPase"/>
</dbReference>
<evidence type="ECO:0000256" key="3">
    <source>
        <dbReference type="ARBA" id="ARBA00022840"/>
    </source>
</evidence>
<reference evidence="8 9" key="1">
    <citation type="submission" date="2019-02" db="EMBL/GenBank/DDBJ databases">
        <title>Deep-cultivation of Planctomycetes and their phenomic and genomic characterization uncovers novel biology.</title>
        <authorList>
            <person name="Wiegand S."/>
            <person name="Jogler M."/>
            <person name="Boedeker C."/>
            <person name="Pinto D."/>
            <person name="Vollmers J."/>
            <person name="Rivas-Marin E."/>
            <person name="Kohn T."/>
            <person name="Peeters S.H."/>
            <person name="Heuer A."/>
            <person name="Rast P."/>
            <person name="Oberbeckmann S."/>
            <person name="Bunk B."/>
            <person name="Jeske O."/>
            <person name="Meyerdierks A."/>
            <person name="Storesund J.E."/>
            <person name="Kallscheuer N."/>
            <person name="Luecker S."/>
            <person name="Lage O.M."/>
            <person name="Pohl T."/>
            <person name="Merkel B.J."/>
            <person name="Hornburger P."/>
            <person name="Mueller R.-W."/>
            <person name="Bruemmer F."/>
            <person name="Labrenz M."/>
            <person name="Spormann A.M."/>
            <person name="Op den Camp H."/>
            <person name="Overmann J."/>
            <person name="Amann R."/>
            <person name="Jetten M.S.M."/>
            <person name="Mascher T."/>
            <person name="Medema M.H."/>
            <person name="Devos D.P."/>
            <person name="Kaster A.-K."/>
            <person name="Ovreas L."/>
            <person name="Rohde M."/>
            <person name="Galperin M.Y."/>
            <person name="Jogler C."/>
        </authorList>
    </citation>
    <scope>NUCLEOTIDE SEQUENCE [LARGE SCALE GENOMIC DNA]</scope>
    <source>
        <strain evidence="8 9">KS4</strain>
    </source>
</reference>
<feature type="domain" description="AAA+ ATPase" evidence="6">
    <location>
        <begin position="49"/>
        <end position="347"/>
    </location>
</feature>
<dbReference type="GO" id="GO:0008233">
    <property type="term" value="F:peptidase activity"/>
    <property type="evidence" value="ECO:0007669"/>
    <property type="project" value="UniProtKB-KW"/>
</dbReference>
<feature type="domain" description="Clp ATPase C-terminal" evidence="7">
    <location>
        <begin position="346"/>
        <end position="438"/>
    </location>
</feature>
<organism evidence="8 9">
    <name type="scientific">Poriferisphaera corsica</name>
    <dbReference type="NCBI Taxonomy" id="2528020"/>
    <lineage>
        <taxon>Bacteria</taxon>
        <taxon>Pseudomonadati</taxon>
        <taxon>Planctomycetota</taxon>
        <taxon>Phycisphaerae</taxon>
        <taxon>Phycisphaerales</taxon>
        <taxon>Phycisphaeraceae</taxon>
        <taxon>Poriferisphaera</taxon>
    </lineage>
</organism>
<dbReference type="Gene3D" id="1.10.8.60">
    <property type="match status" value="1"/>
</dbReference>
<dbReference type="AlphaFoldDB" id="A0A517YUT2"/>
<dbReference type="InterPro" id="IPR019489">
    <property type="entry name" value="Clp_ATPase_C"/>
</dbReference>
<dbReference type="InterPro" id="IPR050052">
    <property type="entry name" value="ATP-dep_Clp_protease_ClpX"/>
</dbReference>
<keyword evidence="3" id="KW-0067">ATP-binding</keyword>
<dbReference type="GO" id="GO:0009376">
    <property type="term" value="C:HslUV protease complex"/>
    <property type="evidence" value="ECO:0007669"/>
    <property type="project" value="InterPro"/>
</dbReference>
<keyword evidence="8" id="KW-0645">Protease</keyword>